<comment type="subcellular location">
    <subcellularLocation>
        <location evidence="1 13">Cytoplasm</location>
    </subcellularLocation>
</comment>
<evidence type="ECO:0000256" key="10">
    <source>
        <dbReference type="ARBA" id="ARBA00022840"/>
    </source>
</evidence>
<feature type="binding site" evidence="14">
    <location>
        <position position="227"/>
    </location>
    <ligand>
        <name>ATP</name>
        <dbReference type="ChEBI" id="CHEBI:30616"/>
    </ligand>
</feature>
<evidence type="ECO:0000313" key="17">
    <source>
        <dbReference type="Proteomes" id="UP000242699"/>
    </source>
</evidence>
<evidence type="ECO:0000256" key="4">
    <source>
        <dbReference type="ARBA" id="ARBA00015492"/>
    </source>
</evidence>
<name>A0A2T2WSN1_9FIRM</name>
<comment type="caution">
    <text evidence="16">The sequence shown here is derived from an EMBL/GenBank/DDBJ whole genome shotgun (WGS) entry which is preliminary data.</text>
</comment>
<dbReference type="InterPro" id="IPR010923">
    <property type="entry name" value="T(6)A37_SUA5"/>
</dbReference>
<feature type="binding site" evidence="14">
    <location>
        <position position="53"/>
    </location>
    <ligand>
        <name>ATP</name>
        <dbReference type="ChEBI" id="CHEBI:30616"/>
    </ligand>
</feature>
<organism evidence="16 17">
    <name type="scientific">Sulfobacillus benefaciens</name>
    <dbReference type="NCBI Taxonomy" id="453960"/>
    <lineage>
        <taxon>Bacteria</taxon>
        <taxon>Bacillati</taxon>
        <taxon>Bacillota</taxon>
        <taxon>Clostridia</taxon>
        <taxon>Eubacteriales</taxon>
        <taxon>Clostridiales Family XVII. Incertae Sedis</taxon>
        <taxon>Sulfobacillus</taxon>
    </lineage>
</organism>
<dbReference type="FunFam" id="3.90.870.10:FF:000009">
    <property type="entry name" value="Threonylcarbamoyl-AMP synthase, putative"/>
    <property type="match status" value="1"/>
</dbReference>
<dbReference type="Gene3D" id="3.90.870.10">
    <property type="entry name" value="DHBP synthase"/>
    <property type="match status" value="1"/>
</dbReference>
<dbReference type="PANTHER" id="PTHR17490">
    <property type="entry name" value="SUA5"/>
    <property type="match status" value="1"/>
</dbReference>
<dbReference type="EMBL" id="PXYT01000058">
    <property type="protein sequence ID" value="PSR25249.1"/>
    <property type="molecule type" value="Genomic_DNA"/>
</dbReference>
<dbReference type="Gene3D" id="3.40.50.11030">
    <property type="entry name" value="Threonylcarbamoyl-AMP synthase, C-terminal domain"/>
    <property type="match status" value="1"/>
</dbReference>
<protein>
    <recommendedName>
        <fullName evidence="4 13">Threonylcarbamoyl-AMP synthase</fullName>
        <shortName evidence="13">TC-AMP synthase</shortName>
        <ecNumber evidence="3 13">2.7.7.87</ecNumber>
    </recommendedName>
    <alternativeName>
        <fullName evidence="11 13">L-threonylcarbamoyladenylate synthase</fullName>
    </alternativeName>
</protein>
<feature type="domain" description="YrdC-like" evidence="15">
    <location>
        <begin position="8"/>
        <end position="195"/>
    </location>
</feature>
<dbReference type="GO" id="GO:0000049">
    <property type="term" value="F:tRNA binding"/>
    <property type="evidence" value="ECO:0007669"/>
    <property type="project" value="TreeGrafter"/>
</dbReference>
<feature type="binding site" evidence="14">
    <location>
        <position position="113"/>
    </location>
    <ligand>
        <name>ATP</name>
        <dbReference type="ChEBI" id="CHEBI:30616"/>
    </ligand>
</feature>
<dbReference type="Proteomes" id="UP000242699">
    <property type="component" value="Unassembled WGS sequence"/>
</dbReference>
<keyword evidence="5 13" id="KW-0963">Cytoplasm</keyword>
<evidence type="ECO:0000256" key="12">
    <source>
        <dbReference type="ARBA" id="ARBA00048366"/>
    </source>
</evidence>
<evidence type="ECO:0000256" key="7">
    <source>
        <dbReference type="ARBA" id="ARBA00022694"/>
    </source>
</evidence>
<evidence type="ECO:0000256" key="5">
    <source>
        <dbReference type="ARBA" id="ARBA00022490"/>
    </source>
</evidence>
<feature type="binding site" evidence="14">
    <location>
        <position position="191"/>
    </location>
    <ligand>
        <name>ATP</name>
        <dbReference type="ChEBI" id="CHEBI:30616"/>
    </ligand>
</feature>
<dbReference type="InterPro" id="IPR005145">
    <property type="entry name" value="Sua5_C"/>
</dbReference>
<feature type="binding site" evidence="14">
    <location>
        <position position="137"/>
    </location>
    <ligand>
        <name>L-threonine</name>
        <dbReference type="ChEBI" id="CHEBI:57926"/>
    </ligand>
</feature>
<evidence type="ECO:0000259" key="15">
    <source>
        <dbReference type="PROSITE" id="PS51163"/>
    </source>
</evidence>
<dbReference type="Pfam" id="PF03481">
    <property type="entry name" value="Sua5_C"/>
    <property type="match status" value="1"/>
</dbReference>
<dbReference type="SUPFAM" id="SSF55821">
    <property type="entry name" value="YrdC/RibB"/>
    <property type="match status" value="1"/>
</dbReference>
<dbReference type="InterPro" id="IPR017945">
    <property type="entry name" value="DHBP_synth_RibB-like_a/b_dom"/>
</dbReference>
<feature type="binding site" evidence="14">
    <location>
        <position position="62"/>
    </location>
    <ligand>
        <name>L-threonine</name>
        <dbReference type="ChEBI" id="CHEBI:57926"/>
    </ligand>
</feature>
<evidence type="ECO:0000256" key="3">
    <source>
        <dbReference type="ARBA" id="ARBA00012584"/>
    </source>
</evidence>
<accession>A0A2T2WSN1</accession>
<dbReference type="GO" id="GO:0005737">
    <property type="term" value="C:cytoplasm"/>
    <property type="evidence" value="ECO:0007669"/>
    <property type="project" value="UniProtKB-SubCell"/>
</dbReference>
<feature type="binding site" evidence="14">
    <location>
        <position position="177"/>
    </location>
    <ligand>
        <name>L-threonine</name>
        <dbReference type="ChEBI" id="CHEBI:57926"/>
    </ligand>
</feature>
<evidence type="ECO:0000256" key="2">
    <source>
        <dbReference type="ARBA" id="ARBA00007663"/>
    </source>
</evidence>
<dbReference type="GO" id="GO:0061710">
    <property type="term" value="F:L-threonylcarbamoyladenylate synthase"/>
    <property type="evidence" value="ECO:0007669"/>
    <property type="project" value="UniProtKB-EC"/>
</dbReference>
<dbReference type="GO" id="GO:0005524">
    <property type="term" value="F:ATP binding"/>
    <property type="evidence" value="ECO:0007669"/>
    <property type="project" value="UniProtKB-UniRule"/>
</dbReference>
<dbReference type="Pfam" id="PF01300">
    <property type="entry name" value="Sua5_yciO_yrdC"/>
    <property type="match status" value="1"/>
</dbReference>
<keyword evidence="6 13" id="KW-0808">Transferase</keyword>
<dbReference type="InterPro" id="IPR006070">
    <property type="entry name" value="Sua5-like_dom"/>
</dbReference>
<feature type="binding site" evidence="14">
    <location>
        <position position="57"/>
    </location>
    <ligand>
        <name>ATP</name>
        <dbReference type="ChEBI" id="CHEBI:30616"/>
    </ligand>
</feature>
<feature type="binding site" evidence="14">
    <location>
        <position position="30"/>
    </location>
    <ligand>
        <name>L-threonine</name>
        <dbReference type="ChEBI" id="CHEBI:57926"/>
    </ligand>
</feature>
<sequence>MVTELLGADNLSKAIRALKDGEVVAFPTETVYGLGADATNSRACQKIYEAKGRPSDNPLIVHVLDIRGLESVVAGAMPKTARVLAEKFWPGPLTVIVASNDTIPLLVRGSMPTVALRAPSHPVARELIEGVGRPLAAPSANLSGRPSPTRAIDVWQDLQGRIPYIIDGGDSPVGLESTIVDCSVEPPVLLRPGFIGRETLESALGERVLLPEAGTPHKAPGMKYRHYAPRAPVIWINMREDHHIEKALFQLKKEFPNMALMAPRKWQRMVPESFLALGDTAEDVAHGLFTGFRELDDGNPDAIVVIWEENDHGVGLAVANRLGKAAARFVKQEGTARQVRK</sequence>
<keyword evidence="8 13" id="KW-0548">Nucleotidyltransferase</keyword>
<dbReference type="InterPro" id="IPR050156">
    <property type="entry name" value="TC-AMP_synthase_SUA5"/>
</dbReference>
<gene>
    <name evidence="16" type="ORF">C7B43_17330</name>
</gene>
<dbReference type="PROSITE" id="PS51163">
    <property type="entry name" value="YRDC"/>
    <property type="match status" value="1"/>
</dbReference>
<dbReference type="PANTHER" id="PTHR17490:SF16">
    <property type="entry name" value="THREONYLCARBAMOYL-AMP SYNTHASE"/>
    <property type="match status" value="1"/>
</dbReference>
<evidence type="ECO:0000256" key="9">
    <source>
        <dbReference type="ARBA" id="ARBA00022741"/>
    </source>
</evidence>
<evidence type="ECO:0000256" key="13">
    <source>
        <dbReference type="PIRNR" id="PIRNR004930"/>
    </source>
</evidence>
<feature type="binding site" evidence="14">
    <location>
        <position position="117"/>
    </location>
    <ligand>
        <name>L-threonine</name>
        <dbReference type="ChEBI" id="CHEBI:57926"/>
    </ligand>
</feature>
<dbReference type="AlphaFoldDB" id="A0A2T2WSN1"/>
<dbReference type="PIRSF" id="PIRSF004930">
    <property type="entry name" value="Tln_factor_SUA5"/>
    <property type="match status" value="1"/>
</dbReference>
<evidence type="ECO:0000256" key="1">
    <source>
        <dbReference type="ARBA" id="ARBA00004496"/>
    </source>
</evidence>
<feature type="binding site" evidence="14">
    <location>
        <position position="139"/>
    </location>
    <ligand>
        <name>ATP</name>
        <dbReference type="ChEBI" id="CHEBI:30616"/>
    </ligand>
</feature>
<dbReference type="GO" id="GO:0008033">
    <property type="term" value="P:tRNA processing"/>
    <property type="evidence" value="ECO:0007669"/>
    <property type="project" value="UniProtKB-KW"/>
</dbReference>
<dbReference type="GO" id="GO:0003725">
    <property type="term" value="F:double-stranded RNA binding"/>
    <property type="evidence" value="ECO:0007669"/>
    <property type="project" value="UniProtKB-UniRule"/>
</dbReference>
<evidence type="ECO:0000256" key="8">
    <source>
        <dbReference type="ARBA" id="ARBA00022695"/>
    </source>
</evidence>
<keyword evidence="7 13" id="KW-0819">tRNA processing</keyword>
<dbReference type="NCBIfam" id="TIGR00057">
    <property type="entry name" value="L-threonylcarbamoyladenylate synthase"/>
    <property type="match status" value="1"/>
</dbReference>
<proteinExistence type="inferred from homology"/>
<comment type="similarity">
    <text evidence="2 13">Belongs to the SUA5 family.</text>
</comment>
<keyword evidence="10 13" id="KW-0067">ATP-binding</keyword>
<evidence type="ECO:0000256" key="6">
    <source>
        <dbReference type="ARBA" id="ARBA00022679"/>
    </source>
</evidence>
<comment type="catalytic activity">
    <reaction evidence="12 13">
        <text>L-threonine + hydrogencarbonate + ATP = L-threonylcarbamoyladenylate + diphosphate + H2O</text>
        <dbReference type="Rhea" id="RHEA:36407"/>
        <dbReference type="ChEBI" id="CHEBI:15377"/>
        <dbReference type="ChEBI" id="CHEBI:17544"/>
        <dbReference type="ChEBI" id="CHEBI:30616"/>
        <dbReference type="ChEBI" id="CHEBI:33019"/>
        <dbReference type="ChEBI" id="CHEBI:57926"/>
        <dbReference type="ChEBI" id="CHEBI:73682"/>
        <dbReference type="EC" id="2.7.7.87"/>
    </reaction>
</comment>
<comment type="function">
    <text evidence="13">Required for the formation of a threonylcarbamoyl group on adenosine at position 37 (t(6)A37) in tRNAs that read codons beginning with adenine.</text>
</comment>
<keyword evidence="9 13" id="KW-0547">Nucleotide-binding</keyword>
<dbReference type="InterPro" id="IPR038385">
    <property type="entry name" value="Sua5/YwlC_C"/>
</dbReference>
<feature type="binding site" evidence="14">
    <location>
        <position position="147"/>
    </location>
    <ligand>
        <name>ATP</name>
        <dbReference type="ChEBI" id="CHEBI:30616"/>
    </ligand>
</feature>
<evidence type="ECO:0000313" key="16">
    <source>
        <dbReference type="EMBL" id="PSR25249.1"/>
    </source>
</evidence>
<evidence type="ECO:0000256" key="14">
    <source>
        <dbReference type="PIRSR" id="PIRSR004930-1"/>
    </source>
</evidence>
<evidence type="ECO:0000256" key="11">
    <source>
        <dbReference type="ARBA" id="ARBA00029774"/>
    </source>
</evidence>
<dbReference type="EC" id="2.7.7.87" evidence="3 13"/>
<reference evidence="16 17" key="1">
    <citation type="journal article" date="2014" name="BMC Genomics">
        <title>Comparison of environmental and isolate Sulfobacillus genomes reveals diverse carbon, sulfur, nitrogen, and hydrogen metabolisms.</title>
        <authorList>
            <person name="Justice N.B."/>
            <person name="Norman A."/>
            <person name="Brown C.T."/>
            <person name="Singh A."/>
            <person name="Thomas B.C."/>
            <person name="Banfield J.F."/>
        </authorList>
    </citation>
    <scope>NUCLEOTIDE SEQUENCE [LARGE SCALE GENOMIC DNA]</scope>
    <source>
        <strain evidence="16">AMDSBA1</strain>
    </source>
</reference>
<dbReference type="GO" id="GO:0006450">
    <property type="term" value="P:regulation of translational fidelity"/>
    <property type="evidence" value="ECO:0007669"/>
    <property type="project" value="TreeGrafter"/>
</dbReference>